<evidence type="ECO:0000313" key="3">
    <source>
        <dbReference type="Proteomes" id="UP000185783"/>
    </source>
</evidence>
<evidence type="ECO:0000313" key="2">
    <source>
        <dbReference type="EMBL" id="OKL45138.1"/>
    </source>
</evidence>
<dbReference type="Proteomes" id="UP000185783">
    <property type="component" value="Unassembled WGS sequence"/>
</dbReference>
<feature type="transmembrane region" description="Helical" evidence="1">
    <location>
        <begin position="92"/>
        <end position="111"/>
    </location>
</feature>
<feature type="transmembrane region" description="Helical" evidence="1">
    <location>
        <begin position="389"/>
        <end position="411"/>
    </location>
</feature>
<keyword evidence="1" id="KW-1133">Transmembrane helix</keyword>
<dbReference type="GO" id="GO:0015558">
    <property type="term" value="F:secondary active p-aminobenzoyl-glutamate transmembrane transporter activity"/>
    <property type="evidence" value="ECO:0007669"/>
    <property type="project" value="InterPro"/>
</dbReference>
<feature type="transmembrane region" description="Helical" evidence="1">
    <location>
        <begin position="33"/>
        <end position="56"/>
    </location>
</feature>
<accession>A0A1U7JKB6</accession>
<dbReference type="PANTHER" id="PTHR30282">
    <property type="entry name" value="P-AMINOBENZOYL GLUTAMATE TRANSPORTER"/>
    <property type="match status" value="1"/>
</dbReference>
<dbReference type="RefSeq" id="WP_028481570.1">
    <property type="nucleotide sequence ID" value="NZ_LVVZ01000007.1"/>
</dbReference>
<name>A0A1U7JKB6_9HYPH</name>
<feature type="transmembrane region" description="Helical" evidence="1">
    <location>
        <begin position="479"/>
        <end position="502"/>
    </location>
</feature>
<proteinExistence type="predicted"/>
<dbReference type="EMBL" id="LVVZ01000007">
    <property type="protein sequence ID" value="OKL45138.1"/>
    <property type="molecule type" value="Genomic_DNA"/>
</dbReference>
<keyword evidence="1" id="KW-0472">Membrane</keyword>
<dbReference type="PANTHER" id="PTHR30282:SF1">
    <property type="entry name" value="ABGT FAMILY TRANSPORTER"/>
    <property type="match status" value="1"/>
</dbReference>
<dbReference type="Pfam" id="PF03806">
    <property type="entry name" value="ABG_transport"/>
    <property type="match status" value="1"/>
</dbReference>
<feature type="transmembrane region" description="Helical" evidence="1">
    <location>
        <begin position="448"/>
        <end position="467"/>
    </location>
</feature>
<dbReference type="InterPro" id="IPR004697">
    <property type="entry name" value="AbgT"/>
</dbReference>
<keyword evidence="3" id="KW-1185">Reference proteome</keyword>
<organism evidence="2 3">
    <name type="scientific">Pseudovibrio exalbescens</name>
    <dbReference type="NCBI Taxonomy" id="197461"/>
    <lineage>
        <taxon>Bacteria</taxon>
        <taxon>Pseudomonadati</taxon>
        <taxon>Pseudomonadota</taxon>
        <taxon>Alphaproteobacteria</taxon>
        <taxon>Hyphomicrobiales</taxon>
        <taxon>Stappiaceae</taxon>
        <taxon>Pseudovibrio</taxon>
    </lineage>
</organism>
<sequence length="519" mass="56040">MSIQSANPEAGQSTGVLGAIERLGNSLPNITILFFYALCIAAIASWLLSYISFGYIHPVSGEAIQIKNMLAPAELLGLSQNLVKNFINFPPLGIVIVATLGIGIAEGSGYLRTLLKQLLSITPQRFVTPSVIFVGVVSHIASDSAYVFLMPIAAFMFYASGKHPLAGIAAAFAGLAGGFAASFTPSMIDPIMQGFTQSAARIIDPTYSVNVLCNYFISFGSTFGVIGVCWYITEKIVEPRLQKYMPVDTQPEEEDKAVHESVTPVEARAFRIANFFMLAMMVGLLVLLYPEDSMLRAPNGSMTSPQAPIMQIIVPLLFIFFAVPGIVFGKVAGSFKDTSEITKSMESVTFTLIGFMVFCFFCAQFLYVFGQSQIGALIAMAGADFLRSINLPSQITILGIVFLTACLNILITSASSKWAILAPVFVPMLMAVGISPELTQASFRISDSAINVSTPLFAFYPLIIMYCQRYCSKTGVGTLVSMMLPYTVGLLIAMTVTLYLFWALGIPLGFDSGYVYTPA</sequence>
<gene>
    <name evidence="2" type="ORF">A3843_05135</name>
</gene>
<feature type="transmembrane region" description="Helical" evidence="1">
    <location>
        <begin position="348"/>
        <end position="369"/>
    </location>
</feature>
<feature type="transmembrane region" description="Helical" evidence="1">
    <location>
        <begin position="165"/>
        <end position="183"/>
    </location>
</feature>
<reference evidence="2 3" key="1">
    <citation type="submission" date="2016-03" db="EMBL/GenBank/DDBJ databases">
        <title>Genome sequence of Nesiotobacter sp. nov., a moderately halophilic alphaproteobacterium isolated from the Yellow Sea, China.</title>
        <authorList>
            <person name="Zhang G."/>
            <person name="Zhang R."/>
        </authorList>
    </citation>
    <scope>NUCLEOTIDE SEQUENCE [LARGE SCALE GENOMIC DNA]</scope>
    <source>
        <strain evidence="2 3">WB1-6</strain>
    </source>
</reference>
<keyword evidence="1" id="KW-0812">Transmembrane</keyword>
<dbReference type="GO" id="GO:1902604">
    <property type="term" value="P:p-aminobenzoyl-glutamate transmembrane transport"/>
    <property type="evidence" value="ECO:0007669"/>
    <property type="project" value="InterPro"/>
</dbReference>
<dbReference type="STRING" id="197461.A3843_05135"/>
<feature type="transmembrane region" description="Helical" evidence="1">
    <location>
        <begin position="269"/>
        <end position="289"/>
    </location>
</feature>
<feature type="transmembrane region" description="Helical" evidence="1">
    <location>
        <begin position="418"/>
        <end position="436"/>
    </location>
</feature>
<feature type="transmembrane region" description="Helical" evidence="1">
    <location>
        <begin position="309"/>
        <end position="328"/>
    </location>
</feature>
<feature type="transmembrane region" description="Helical" evidence="1">
    <location>
        <begin position="131"/>
        <end position="158"/>
    </location>
</feature>
<comment type="caution">
    <text evidence="2">The sequence shown here is derived from an EMBL/GenBank/DDBJ whole genome shotgun (WGS) entry which is preliminary data.</text>
</comment>
<evidence type="ECO:0000256" key="1">
    <source>
        <dbReference type="SAM" id="Phobius"/>
    </source>
</evidence>
<dbReference type="AlphaFoldDB" id="A0A1U7JKB6"/>
<protein>
    <submittedName>
        <fullName evidence="2">Aminobenzoyl-glutamate transporter</fullName>
    </submittedName>
</protein>